<reference evidence="3" key="1">
    <citation type="journal article" date="2021" name="bioRxiv">
        <title>Whole Genome Assembly and Annotation of Northern Wild Rice, Zizania palustris L., Supports a Whole Genome Duplication in the Zizania Genus.</title>
        <authorList>
            <person name="Haas M."/>
            <person name="Kono T."/>
            <person name="Macchietto M."/>
            <person name="Millas R."/>
            <person name="McGilp L."/>
            <person name="Shao M."/>
            <person name="Duquette J."/>
            <person name="Hirsch C.N."/>
            <person name="Kimball J."/>
        </authorList>
    </citation>
    <scope>NUCLEOTIDE SEQUENCE</scope>
    <source>
        <tissue evidence="3">Fresh leaf tissue</tissue>
    </source>
</reference>
<evidence type="ECO:0000313" key="3">
    <source>
        <dbReference type="EMBL" id="KAG8059012.1"/>
    </source>
</evidence>
<dbReference type="GO" id="GO:0003723">
    <property type="term" value="F:RNA binding"/>
    <property type="evidence" value="ECO:0007669"/>
    <property type="project" value="TreeGrafter"/>
</dbReference>
<proteinExistence type="predicted"/>
<keyword evidence="1" id="KW-0853">WD repeat</keyword>
<comment type="caution">
    <text evidence="3">The sequence shown here is derived from an EMBL/GenBank/DDBJ whole genome shotgun (WGS) entry which is preliminary data.</text>
</comment>
<evidence type="ECO:0000256" key="2">
    <source>
        <dbReference type="ARBA" id="ARBA00022737"/>
    </source>
</evidence>
<evidence type="ECO:0000313" key="4">
    <source>
        <dbReference type="Proteomes" id="UP000729402"/>
    </source>
</evidence>
<dbReference type="Proteomes" id="UP000729402">
    <property type="component" value="Unassembled WGS sequence"/>
</dbReference>
<dbReference type="PANTHER" id="PTHR19877:SF1">
    <property type="entry name" value="EUKARYOTIC TRANSLATION INITIATION FACTOR 3 SUBUNIT I"/>
    <property type="match status" value="1"/>
</dbReference>
<keyword evidence="4" id="KW-1185">Reference proteome</keyword>
<accession>A0A8J5V4J2</accession>
<keyword evidence="2" id="KW-0677">Repeat</keyword>
<protein>
    <submittedName>
        <fullName evidence="3">Uncharacterized protein</fullName>
    </submittedName>
</protein>
<evidence type="ECO:0000256" key="1">
    <source>
        <dbReference type="ARBA" id="ARBA00022574"/>
    </source>
</evidence>
<reference evidence="3" key="2">
    <citation type="submission" date="2021-02" db="EMBL/GenBank/DDBJ databases">
        <authorList>
            <person name="Kimball J.A."/>
            <person name="Haas M.W."/>
            <person name="Macchietto M."/>
            <person name="Kono T."/>
            <person name="Duquette J."/>
            <person name="Shao M."/>
        </authorList>
    </citation>
    <scope>NUCLEOTIDE SEQUENCE</scope>
    <source>
        <tissue evidence="3">Fresh leaf tissue</tissue>
    </source>
</reference>
<dbReference type="AlphaFoldDB" id="A0A8J5V4J2"/>
<dbReference type="GO" id="GO:0002183">
    <property type="term" value="P:cytoplasmic translational initiation"/>
    <property type="evidence" value="ECO:0007669"/>
    <property type="project" value="TreeGrafter"/>
</dbReference>
<organism evidence="3 4">
    <name type="scientific">Zizania palustris</name>
    <name type="common">Northern wild rice</name>
    <dbReference type="NCBI Taxonomy" id="103762"/>
    <lineage>
        <taxon>Eukaryota</taxon>
        <taxon>Viridiplantae</taxon>
        <taxon>Streptophyta</taxon>
        <taxon>Embryophyta</taxon>
        <taxon>Tracheophyta</taxon>
        <taxon>Spermatophyta</taxon>
        <taxon>Magnoliopsida</taxon>
        <taxon>Liliopsida</taxon>
        <taxon>Poales</taxon>
        <taxon>Poaceae</taxon>
        <taxon>BOP clade</taxon>
        <taxon>Oryzoideae</taxon>
        <taxon>Oryzeae</taxon>
        <taxon>Zizaniinae</taxon>
        <taxon>Zizania</taxon>
    </lineage>
</organism>
<dbReference type="GO" id="GO:0003743">
    <property type="term" value="F:translation initiation factor activity"/>
    <property type="evidence" value="ECO:0007669"/>
    <property type="project" value="TreeGrafter"/>
</dbReference>
<gene>
    <name evidence="3" type="ORF">GUJ93_ZPchr0002g24549</name>
</gene>
<dbReference type="PANTHER" id="PTHR19877">
    <property type="entry name" value="EUKARYOTIC TRANSLATION INITIATION FACTOR 3 SUBUNIT I"/>
    <property type="match status" value="1"/>
</dbReference>
<dbReference type="OrthoDB" id="24966at2759"/>
<sequence>MRPILMKGHERSLTFPGYSHDGDLHFSCAKDVTPNVWFADNGDRLGTCRGRNGADVQTGQQLFTFRFDAPARSVEFSIGDGLAVITTDNFMDNVATAQVKHIVEDPDDQLESLLVITGIKGRINRAVWEPLNRTIVTADFARRNWWC</sequence>
<dbReference type="EMBL" id="JAAALK010000287">
    <property type="protein sequence ID" value="KAG8059012.1"/>
    <property type="molecule type" value="Genomic_DNA"/>
</dbReference>
<name>A0A8J5V4J2_ZIZPA</name>
<dbReference type="GO" id="GO:0071541">
    <property type="term" value="C:eukaryotic translation initiation factor 3 complex, eIF3m"/>
    <property type="evidence" value="ECO:0007669"/>
    <property type="project" value="TreeGrafter"/>
</dbReference>